<evidence type="ECO:0000256" key="3">
    <source>
        <dbReference type="ARBA" id="ARBA00022833"/>
    </source>
</evidence>
<dbReference type="EMBL" id="KN880499">
    <property type="protein sequence ID" value="KIY68589.1"/>
    <property type="molecule type" value="Genomic_DNA"/>
</dbReference>
<keyword evidence="1" id="KW-0479">Metal-binding</keyword>
<accession>A0A0D7BEL9</accession>
<evidence type="ECO:0000256" key="2">
    <source>
        <dbReference type="ARBA" id="ARBA00022771"/>
    </source>
</evidence>
<dbReference type="Gene3D" id="3.30.40.10">
    <property type="entry name" value="Zinc/RING finger domain, C3HC4 (zinc finger)"/>
    <property type="match status" value="1"/>
</dbReference>
<dbReference type="InterPro" id="IPR013083">
    <property type="entry name" value="Znf_RING/FYVE/PHD"/>
</dbReference>
<reference evidence="4 5" key="1">
    <citation type="journal article" date="2015" name="Fungal Genet. Biol.">
        <title>Evolution of novel wood decay mechanisms in Agaricales revealed by the genome sequences of Fistulina hepatica and Cylindrobasidium torrendii.</title>
        <authorList>
            <person name="Floudas D."/>
            <person name="Held B.W."/>
            <person name="Riley R."/>
            <person name="Nagy L.G."/>
            <person name="Koehler G."/>
            <person name="Ransdell A.S."/>
            <person name="Younus H."/>
            <person name="Chow J."/>
            <person name="Chiniquy J."/>
            <person name="Lipzen A."/>
            <person name="Tritt A."/>
            <person name="Sun H."/>
            <person name="Haridas S."/>
            <person name="LaButti K."/>
            <person name="Ohm R.A."/>
            <person name="Kues U."/>
            <person name="Blanchette R.A."/>
            <person name="Grigoriev I.V."/>
            <person name="Minto R.E."/>
            <person name="Hibbett D.S."/>
        </authorList>
    </citation>
    <scope>NUCLEOTIDE SEQUENCE [LARGE SCALE GENOMIC DNA]</scope>
    <source>
        <strain evidence="4 5">FP15055 ss-10</strain>
    </source>
</reference>
<evidence type="ECO:0008006" key="6">
    <source>
        <dbReference type="Google" id="ProtNLM"/>
    </source>
</evidence>
<evidence type="ECO:0000256" key="1">
    <source>
        <dbReference type="ARBA" id="ARBA00022723"/>
    </source>
</evidence>
<dbReference type="AlphaFoldDB" id="A0A0D7BEL9"/>
<evidence type="ECO:0000313" key="5">
    <source>
        <dbReference type="Proteomes" id="UP000054007"/>
    </source>
</evidence>
<evidence type="ECO:0000313" key="4">
    <source>
        <dbReference type="EMBL" id="KIY68589.1"/>
    </source>
</evidence>
<name>A0A0D7BEL9_9AGAR</name>
<organism evidence="4 5">
    <name type="scientific">Cylindrobasidium torrendii FP15055 ss-10</name>
    <dbReference type="NCBI Taxonomy" id="1314674"/>
    <lineage>
        <taxon>Eukaryota</taxon>
        <taxon>Fungi</taxon>
        <taxon>Dikarya</taxon>
        <taxon>Basidiomycota</taxon>
        <taxon>Agaricomycotina</taxon>
        <taxon>Agaricomycetes</taxon>
        <taxon>Agaricomycetidae</taxon>
        <taxon>Agaricales</taxon>
        <taxon>Marasmiineae</taxon>
        <taxon>Physalacriaceae</taxon>
        <taxon>Cylindrobasidium</taxon>
    </lineage>
</organism>
<protein>
    <recommendedName>
        <fullName evidence="6">RING-type domain-containing protein</fullName>
    </recommendedName>
</protein>
<dbReference type="Proteomes" id="UP000054007">
    <property type="component" value="Unassembled WGS sequence"/>
</dbReference>
<dbReference type="InterPro" id="IPR017907">
    <property type="entry name" value="Znf_RING_CS"/>
</dbReference>
<keyword evidence="2" id="KW-0863">Zinc-finger</keyword>
<proteinExistence type="predicted"/>
<keyword evidence="3" id="KW-0862">Zinc</keyword>
<dbReference type="GO" id="GO:0008270">
    <property type="term" value="F:zinc ion binding"/>
    <property type="evidence" value="ECO:0007669"/>
    <property type="project" value="UniProtKB-KW"/>
</dbReference>
<dbReference type="SUPFAM" id="SSF57850">
    <property type="entry name" value="RING/U-box"/>
    <property type="match status" value="1"/>
</dbReference>
<dbReference type="PROSITE" id="PS00518">
    <property type="entry name" value="ZF_RING_1"/>
    <property type="match status" value="1"/>
</dbReference>
<keyword evidence="5" id="KW-1185">Reference proteome</keyword>
<sequence>MSEDSDVEEITPSTNRLITSLRDENTRLNLDNAFFSQKNQQLRQQLLAHIRNQHKVHKVDRLIDLLKCPSCRLPNYDAFQINKCAHIICIQCLALNLEQQESKHWRMCGGDIAGNPVEYYCPKCDEPILRAPIPQKALAGVVDVVFGRQTGEERRRRWLVALDTFDFIQM</sequence>
<gene>
    <name evidence="4" type="ORF">CYLTODRAFT_421437</name>
</gene>